<evidence type="ECO:0000256" key="5">
    <source>
        <dbReference type="ARBA" id="ARBA00023098"/>
    </source>
</evidence>
<dbReference type="InterPro" id="IPR045851">
    <property type="entry name" value="AMP-bd_C_sf"/>
</dbReference>
<reference evidence="8" key="1">
    <citation type="submission" date="2021-02" db="EMBL/GenBank/DDBJ databases">
        <title>Copper resistance gene diversity in local Xanthomonas species at agrochemical polluted sites in Trinidad, Trinidad and Tobago.</title>
        <authorList>
            <person name="Ramnarine S.D.B.J."/>
            <person name="Ramsubhag A."/>
            <person name="Jayaraman J."/>
        </authorList>
    </citation>
    <scope>NUCLEOTIDE SEQUENCE</scope>
    <source>
        <strain evidence="8">CaNP6A</strain>
    </source>
</reference>
<name>A0ABS8NPQ3_9XANT</name>
<feature type="transmembrane region" description="Helical" evidence="6">
    <location>
        <begin position="81"/>
        <end position="99"/>
    </location>
</feature>
<evidence type="ECO:0000256" key="4">
    <source>
        <dbReference type="ARBA" id="ARBA00022832"/>
    </source>
</evidence>
<evidence type="ECO:0000313" key="9">
    <source>
        <dbReference type="Proteomes" id="UP001430396"/>
    </source>
</evidence>
<feature type="domain" description="Carrier" evidence="7">
    <location>
        <begin position="601"/>
        <end position="676"/>
    </location>
</feature>
<evidence type="ECO:0000256" key="1">
    <source>
        <dbReference type="ARBA" id="ARBA00001957"/>
    </source>
</evidence>
<evidence type="ECO:0000256" key="6">
    <source>
        <dbReference type="SAM" id="Phobius"/>
    </source>
</evidence>
<dbReference type="InterPro" id="IPR006162">
    <property type="entry name" value="Ppantetheine_attach_site"/>
</dbReference>
<dbReference type="InterPro" id="IPR023213">
    <property type="entry name" value="CAT-like_dom_sf"/>
</dbReference>
<dbReference type="SUPFAM" id="SSF56801">
    <property type="entry name" value="Acetyl-CoA synthetase-like"/>
    <property type="match status" value="2"/>
</dbReference>
<comment type="caution">
    <text evidence="8">The sequence shown here is derived from an EMBL/GenBank/DDBJ whole genome shotgun (WGS) entry which is preliminary data.</text>
</comment>
<dbReference type="SMART" id="SM00823">
    <property type="entry name" value="PKS_PP"/>
    <property type="match status" value="2"/>
</dbReference>
<dbReference type="InterPro" id="IPR042099">
    <property type="entry name" value="ANL_N_sf"/>
</dbReference>
<dbReference type="CDD" id="cd05931">
    <property type="entry name" value="FAAL"/>
    <property type="match status" value="1"/>
</dbReference>
<keyword evidence="9" id="KW-1185">Reference proteome</keyword>
<dbReference type="PROSITE" id="PS00455">
    <property type="entry name" value="AMP_BINDING"/>
    <property type="match status" value="2"/>
</dbReference>
<evidence type="ECO:0000313" key="8">
    <source>
        <dbReference type="EMBL" id="MCD0265046.1"/>
    </source>
</evidence>
<dbReference type="Proteomes" id="UP001430396">
    <property type="component" value="Unassembled WGS sequence"/>
</dbReference>
<evidence type="ECO:0000256" key="3">
    <source>
        <dbReference type="ARBA" id="ARBA00022553"/>
    </source>
</evidence>
<dbReference type="SUPFAM" id="SSF52777">
    <property type="entry name" value="CoA-dependent acyltransferases"/>
    <property type="match status" value="2"/>
</dbReference>
<evidence type="ECO:0000259" key="7">
    <source>
        <dbReference type="PROSITE" id="PS50075"/>
    </source>
</evidence>
<keyword evidence="3" id="KW-0597">Phosphoprotein</keyword>
<dbReference type="InterPro" id="IPR010071">
    <property type="entry name" value="AA_adenyl_dom"/>
</dbReference>
<keyword evidence="2" id="KW-0596">Phosphopantetheine</keyword>
<evidence type="ECO:0000256" key="2">
    <source>
        <dbReference type="ARBA" id="ARBA00022450"/>
    </source>
</evidence>
<dbReference type="Gene3D" id="3.40.50.12780">
    <property type="entry name" value="N-terminal domain of ligase-like"/>
    <property type="match status" value="2"/>
</dbReference>
<dbReference type="SUPFAM" id="SSF47336">
    <property type="entry name" value="ACP-like"/>
    <property type="match status" value="2"/>
</dbReference>
<dbReference type="PROSITE" id="PS00012">
    <property type="entry name" value="PHOSPHOPANTETHEINE"/>
    <property type="match status" value="2"/>
</dbReference>
<dbReference type="Pfam" id="PF00668">
    <property type="entry name" value="Condensation"/>
    <property type="match status" value="1"/>
</dbReference>
<dbReference type="InterPro" id="IPR040097">
    <property type="entry name" value="FAAL/FAAC"/>
</dbReference>
<dbReference type="InterPro" id="IPR020845">
    <property type="entry name" value="AMP-binding_CS"/>
</dbReference>
<dbReference type="RefSeq" id="WP_230439436.1">
    <property type="nucleotide sequence ID" value="NZ_JAFFQH010000142.1"/>
</dbReference>
<dbReference type="PANTHER" id="PTHR45527:SF1">
    <property type="entry name" value="FATTY ACID SYNTHASE"/>
    <property type="match status" value="1"/>
</dbReference>
<dbReference type="InterPro" id="IPR001242">
    <property type="entry name" value="Condensation_dom"/>
</dbReference>
<dbReference type="Gene3D" id="3.30.559.30">
    <property type="entry name" value="Nonribosomal peptide synthetase, condensation domain"/>
    <property type="match status" value="1"/>
</dbReference>
<protein>
    <submittedName>
        <fullName evidence="8">Amino acid adenylation domain-containing protein</fullName>
    </submittedName>
</protein>
<dbReference type="Gene3D" id="3.30.559.10">
    <property type="entry name" value="Chloramphenicol acetyltransferase-like domain"/>
    <property type="match status" value="1"/>
</dbReference>
<proteinExistence type="predicted"/>
<dbReference type="InterPro" id="IPR025110">
    <property type="entry name" value="AMP-bd_C"/>
</dbReference>
<dbReference type="InterPro" id="IPR009081">
    <property type="entry name" value="PP-bd_ACP"/>
</dbReference>
<feature type="domain" description="Carrier" evidence="7">
    <location>
        <begin position="1658"/>
        <end position="1733"/>
    </location>
</feature>
<gene>
    <name evidence="8" type="ORF">JWH11_01035</name>
</gene>
<dbReference type="Pfam" id="PF00501">
    <property type="entry name" value="AMP-binding"/>
    <property type="match status" value="2"/>
</dbReference>
<keyword evidence="4" id="KW-0276">Fatty acid metabolism</keyword>
<keyword evidence="6" id="KW-0812">Transmembrane</keyword>
<dbReference type="CDD" id="cd19531">
    <property type="entry name" value="LCL_NRPS-like"/>
    <property type="match status" value="1"/>
</dbReference>
<keyword evidence="6" id="KW-0472">Membrane</keyword>
<dbReference type="Gene3D" id="3.30.300.30">
    <property type="match status" value="2"/>
</dbReference>
<dbReference type="PROSITE" id="PS50075">
    <property type="entry name" value="CARRIER"/>
    <property type="match status" value="2"/>
</dbReference>
<keyword evidence="6" id="KW-1133">Transmembrane helix</keyword>
<dbReference type="Gene3D" id="1.10.1200.10">
    <property type="entry name" value="ACP-like"/>
    <property type="match status" value="2"/>
</dbReference>
<feature type="transmembrane region" description="Helical" evidence="6">
    <location>
        <begin position="222"/>
        <end position="242"/>
    </location>
</feature>
<sequence length="1786" mass="193037">MDTAGLGVTATLLDVLRHRAADASCTRDKVAFTFLGSDGETPRSLTFFQLDRAARGLAVHIRAHAVPGDRVMLVYPPGLDYIIAFFACVYAGVVSVPALPPAHARSVPRLQAMMDDCAPRLALAPDATLRQLDGMHGVSIQSGGMTWLATDRLPCPDAEWERPALTAKDLVFLQYTSGSTGTPKGVMVSHRNSLANVHLAASVYDITESDSFMTWLPPHHDFGLIGGIIFPVVVGCSSVQFAPAAFLRRPGRWLQTMSEYRATVTGGPNFAYALCNDRVPDALIPSLDLSCVRVMVNGAERIRYDTLSRFASRFAACGLRAGVLTPSYGLAESTLLVSASAPRERGVSQLVTARRFEQDPVALETGNGGRDAVGALELPSVGCVNAGQHRVVVVDPSSGCEVRSGEIGEIWVTGPSVACGYWNQAAQSQAVFHAQLPGDNALYLRTGDLGFVVGEQLYVAGRIKELMVFNGRNIHPQDVEAIIEGTSDDFRADACVAFSEGEGHAAELIVVQEVESHRQLQPELLATAIRTALAEQLELYTPTTVILVKAGTLPRTTSGKLQRVHCRELHRSGTLPSIWSSAQTTRPDADGALERSGTVALSSKPFVQRLGETWMSVLGLEQVDEDSNFWDAGGHSVLAMQLLTRVETEFGCALTVRDLFEHPTVGQLAGRLQQLRPTEVGCETAGAITHVERAASYPLSSAQQRLWFLDRLDAAAGVAYNIPSALRLRGRLDVTALQAALDCIVARHDSLRTRFVASAEGATQQVAAEGMGLSLARHDLGRLQPYEQSSEVERLRAEEAVRPFDLSVAPLIRGALLHLSPREHVLLLTQHHVISDGWSIGVLTRELRELYTAFCQGQADPLPPLQVQYVDAAAWQERRLHGSTLDTQLSYWRKHLLNAPPLLELPLDRPRPAVQSYAGGSVMFTLPDALVNRLQTLSRSHGTTLFMTMLSAWTILLSRLSTQEEVVIGTPVANRPHPGMAGLIGLFVNTLALRVRVPAGLTIAALLEQVRDTALSAYAHQDVPFEQVVEAVRPARSLGYNPVFQTLLMLDASPEQRELTLPGLEVEPLPATQGTTMVDLSLWLTLRGNALSGRLEYATALFDAATIERWVGHLQTLLWGMVDTPSLAVDRLPLHLREERMRLVRQFNPAEREVAIEPTLAEVFEAQVQRTPDAIALCAGEERISYSELNQRANRVARQLLALGVCADDRVGLHVERGSALVVGALAILKAGGAYVPLDPSYPAERLAHMLADSAPKALLTTGTGPLAWAAGVERLRPDEGAQSEAWPLHDPVLERGALQPAQLAYVIYTSGSTGVPKGVMVEHRNAVNFVAWARSVFHADQLAQTLFSTSMNFDLALFEVFVPLSVGACVRIVPDLISHVSTSAGCSLVNSVPSVMDAALDVGELPASVGTVNLAGEPLKRGLAEKLFGLTGIEQLFNLYGPTETTTYSTWVRMDRSTGFVPHLGQPVFNTQVHVLDAHGEPTPLGVCGEIHIGGAGVARGYLNRPDLTAERFVADPFRADPLARLYRTGDIGRRMPDGSLEYVGRSDFQVKVRGFRVELGEIEARLATCEGVREAVVLISEDHQGDKVLVAYVLAQAGTAAQPAALRAALAQTLPAYMVPAAFVPVTAWPLTPNGKLDRKALGDMSAAAVPTCRDEPHGETELAVAALWREVFGLESIGREDDFFDLGGHSMTAVKLASRMSQAFSLEIPMVTLFQHRTIASMSKAVLGARLAAFSTSDVARLSAQLDALSDDDLKQLLMSDDSSAELTLLAGHLPELGIQTRE</sequence>
<dbReference type="InterPro" id="IPR020806">
    <property type="entry name" value="PKS_PP-bd"/>
</dbReference>
<organism evidence="8 9">
    <name type="scientific">Xanthomonas melonis</name>
    <dbReference type="NCBI Taxonomy" id="56456"/>
    <lineage>
        <taxon>Bacteria</taxon>
        <taxon>Pseudomonadati</taxon>
        <taxon>Pseudomonadota</taxon>
        <taxon>Gammaproteobacteria</taxon>
        <taxon>Lysobacterales</taxon>
        <taxon>Lysobacteraceae</taxon>
        <taxon>Xanthomonas</taxon>
    </lineage>
</organism>
<dbReference type="InterPro" id="IPR036736">
    <property type="entry name" value="ACP-like_sf"/>
</dbReference>
<dbReference type="InterPro" id="IPR000873">
    <property type="entry name" value="AMP-dep_synth/lig_dom"/>
</dbReference>
<comment type="cofactor">
    <cofactor evidence="1">
        <name>pantetheine 4'-phosphate</name>
        <dbReference type="ChEBI" id="CHEBI:47942"/>
    </cofactor>
</comment>
<dbReference type="Pfam" id="PF00550">
    <property type="entry name" value="PP-binding"/>
    <property type="match status" value="2"/>
</dbReference>
<dbReference type="NCBIfam" id="TIGR01733">
    <property type="entry name" value="AA-adenyl-dom"/>
    <property type="match status" value="1"/>
</dbReference>
<accession>A0ABS8NPQ3</accession>
<keyword evidence="5" id="KW-0443">Lipid metabolism</keyword>
<dbReference type="PANTHER" id="PTHR45527">
    <property type="entry name" value="NONRIBOSOMAL PEPTIDE SYNTHETASE"/>
    <property type="match status" value="1"/>
</dbReference>
<dbReference type="Pfam" id="PF13193">
    <property type="entry name" value="AMP-binding_C"/>
    <property type="match status" value="1"/>
</dbReference>
<dbReference type="EMBL" id="JAFFQI010000159">
    <property type="protein sequence ID" value="MCD0265046.1"/>
    <property type="molecule type" value="Genomic_DNA"/>
</dbReference>